<reference evidence="1" key="1">
    <citation type="submission" date="2023-02" db="EMBL/GenBank/DDBJ databases">
        <title>Colletotrichum kahawae CIFC_Que2 genome sequencing and assembly.</title>
        <authorList>
            <person name="Baroncelli R."/>
        </authorList>
    </citation>
    <scope>NUCLEOTIDE SEQUENCE</scope>
    <source>
        <strain evidence="1">CIFC_Que2</strain>
    </source>
</reference>
<organism evidence="1 2">
    <name type="scientific">Colletotrichum kahawae</name>
    <name type="common">Coffee berry disease fungus</name>
    <dbReference type="NCBI Taxonomy" id="34407"/>
    <lineage>
        <taxon>Eukaryota</taxon>
        <taxon>Fungi</taxon>
        <taxon>Dikarya</taxon>
        <taxon>Ascomycota</taxon>
        <taxon>Pezizomycotina</taxon>
        <taxon>Sordariomycetes</taxon>
        <taxon>Hypocreomycetidae</taxon>
        <taxon>Glomerellales</taxon>
        <taxon>Glomerellaceae</taxon>
        <taxon>Colletotrichum</taxon>
        <taxon>Colletotrichum gloeosporioides species complex</taxon>
    </lineage>
</organism>
<name>A0AAD9Y9K9_COLKA</name>
<evidence type="ECO:0000313" key="1">
    <source>
        <dbReference type="EMBL" id="KAK2750546.1"/>
    </source>
</evidence>
<sequence length="123" mass="13873">MTISELGTSCMNTLNDLVDKSSSSKEDGRHALVDDFRGRFRIWAANIGALRPESSPKSLDYRVREADDMKSSIMSGLGRIKESGTSAYDVFESNYFLGRFWGVWIVGAYESVIVTWVCDFIRQ</sequence>
<dbReference type="AlphaFoldDB" id="A0AAD9Y9K9"/>
<dbReference type="Proteomes" id="UP001281614">
    <property type="component" value="Unassembled WGS sequence"/>
</dbReference>
<accession>A0AAD9Y9K9</accession>
<comment type="caution">
    <text evidence="1">The sequence shown here is derived from an EMBL/GenBank/DDBJ whole genome shotgun (WGS) entry which is preliminary data.</text>
</comment>
<proteinExistence type="predicted"/>
<dbReference type="EMBL" id="VYYT01000271">
    <property type="protein sequence ID" value="KAK2750546.1"/>
    <property type="molecule type" value="Genomic_DNA"/>
</dbReference>
<protein>
    <submittedName>
        <fullName evidence="1">Uncharacterized protein</fullName>
    </submittedName>
</protein>
<keyword evidence="2" id="KW-1185">Reference proteome</keyword>
<gene>
    <name evidence="1" type="ORF">CKAH01_17944</name>
</gene>
<evidence type="ECO:0000313" key="2">
    <source>
        <dbReference type="Proteomes" id="UP001281614"/>
    </source>
</evidence>